<dbReference type="Pfam" id="PF01541">
    <property type="entry name" value="GIY-YIG"/>
    <property type="match status" value="1"/>
</dbReference>
<evidence type="ECO:0000313" key="3">
    <source>
        <dbReference type="Proteomes" id="UP000177987"/>
    </source>
</evidence>
<accession>A0A1G2SDI1</accession>
<feature type="domain" description="GIY-YIG" evidence="1">
    <location>
        <begin position="1"/>
        <end position="60"/>
    </location>
</feature>
<organism evidence="2 3">
    <name type="scientific">Candidatus Yonathbacteria bacterium RIFCSPLOWO2_01_FULL_47_33b</name>
    <dbReference type="NCBI Taxonomy" id="1802727"/>
    <lineage>
        <taxon>Bacteria</taxon>
        <taxon>Candidatus Yonathiibacteriota</taxon>
    </lineage>
</organism>
<dbReference type="SUPFAM" id="SSF82771">
    <property type="entry name" value="GIY-YIG endonuclease"/>
    <property type="match status" value="1"/>
</dbReference>
<dbReference type="STRING" id="1802727.A2937_02355"/>
<comment type="caution">
    <text evidence="2">The sequence shown here is derived from an EMBL/GenBank/DDBJ whole genome shotgun (WGS) entry which is preliminary data.</text>
</comment>
<dbReference type="Proteomes" id="UP000177987">
    <property type="component" value="Unassembled WGS sequence"/>
</dbReference>
<evidence type="ECO:0000313" key="2">
    <source>
        <dbReference type="EMBL" id="OHA83024.1"/>
    </source>
</evidence>
<proteinExistence type="predicted"/>
<reference evidence="2 3" key="1">
    <citation type="journal article" date="2016" name="Nat. Commun.">
        <title>Thousands of microbial genomes shed light on interconnected biogeochemical processes in an aquifer system.</title>
        <authorList>
            <person name="Anantharaman K."/>
            <person name="Brown C.T."/>
            <person name="Hug L.A."/>
            <person name="Sharon I."/>
            <person name="Castelle C.J."/>
            <person name="Probst A.J."/>
            <person name="Thomas B.C."/>
            <person name="Singh A."/>
            <person name="Wilkins M.J."/>
            <person name="Karaoz U."/>
            <person name="Brodie E.L."/>
            <person name="Williams K.H."/>
            <person name="Hubbard S.S."/>
            <person name="Banfield J.F."/>
        </authorList>
    </citation>
    <scope>NUCLEOTIDE SEQUENCE [LARGE SCALE GENOMIC DNA]</scope>
</reference>
<dbReference type="InterPro" id="IPR035901">
    <property type="entry name" value="GIY-YIG_endonuc_sf"/>
</dbReference>
<sequence length="75" mass="9181">MYYTYILERDKKLYIGYTNDLARRFEQHSREYKCTLIYYEAYSSEKLAREREQKLKQYGSAWNGLKKRVLPERAG</sequence>
<dbReference type="Gene3D" id="3.40.1440.10">
    <property type="entry name" value="GIY-YIG endonuclease"/>
    <property type="match status" value="1"/>
</dbReference>
<name>A0A1G2SDI1_9BACT</name>
<evidence type="ECO:0000259" key="1">
    <source>
        <dbReference type="Pfam" id="PF01541"/>
    </source>
</evidence>
<gene>
    <name evidence="2" type="ORF">A2937_02355</name>
</gene>
<protein>
    <recommendedName>
        <fullName evidence="1">GIY-YIG domain-containing protein</fullName>
    </recommendedName>
</protein>
<dbReference type="EMBL" id="MHUW01000021">
    <property type="protein sequence ID" value="OHA83024.1"/>
    <property type="molecule type" value="Genomic_DNA"/>
</dbReference>
<dbReference type="InterPro" id="IPR000305">
    <property type="entry name" value="GIY-YIG_endonuc"/>
</dbReference>
<dbReference type="AlphaFoldDB" id="A0A1G2SDI1"/>